<evidence type="ECO:0000313" key="4">
    <source>
        <dbReference type="Proteomes" id="UP000638560"/>
    </source>
</evidence>
<proteinExistence type="predicted"/>
<dbReference type="InterPro" id="IPR036188">
    <property type="entry name" value="FAD/NAD-bd_sf"/>
</dbReference>
<comment type="caution">
    <text evidence="3">The sequence shown here is derived from an EMBL/GenBank/DDBJ whole genome shotgun (WGS) entry which is preliminary data.</text>
</comment>
<dbReference type="RefSeq" id="WP_196204327.1">
    <property type="nucleotide sequence ID" value="NZ_JADPUN010000251.1"/>
</dbReference>
<name>A0ABS0H3L3_9ACTN</name>
<dbReference type="EMBL" id="JADPUN010000251">
    <property type="protein sequence ID" value="MBF9132803.1"/>
    <property type="molecule type" value="Genomic_DNA"/>
</dbReference>
<dbReference type="InterPro" id="IPR052189">
    <property type="entry name" value="L-asp_N-monooxygenase_NS-form"/>
</dbReference>
<dbReference type="PANTHER" id="PTHR40254:SF1">
    <property type="entry name" value="BLR0577 PROTEIN"/>
    <property type="match status" value="1"/>
</dbReference>
<keyword evidence="4" id="KW-1185">Reference proteome</keyword>
<organism evidence="3 4">
    <name type="scientific">Plantactinospora alkalitolerans</name>
    <dbReference type="NCBI Taxonomy" id="2789879"/>
    <lineage>
        <taxon>Bacteria</taxon>
        <taxon>Bacillati</taxon>
        <taxon>Actinomycetota</taxon>
        <taxon>Actinomycetes</taxon>
        <taxon>Micromonosporales</taxon>
        <taxon>Micromonosporaceae</taxon>
        <taxon>Plantactinospora</taxon>
    </lineage>
</organism>
<dbReference type="Pfam" id="PF13454">
    <property type="entry name" value="NAD_binding_9"/>
    <property type="match status" value="1"/>
</dbReference>
<feature type="domain" description="FAD-dependent urate hydroxylase HpyO/Asp monooxygenase CreE-like FAD/NAD(P)-binding" evidence="2">
    <location>
        <begin position="29"/>
        <end position="208"/>
    </location>
</feature>
<dbReference type="Proteomes" id="UP000638560">
    <property type="component" value="Unassembled WGS sequence"/>
</dbReference>
<evidence type="ECO:0000313" key="3">
    <source>
        <dbReference type="EMBL" id="MBF9132803.1"/>
    </source>
</evidence>
<dbReference type="PANTHER" id="PTHR40254">
    <property type="entry name" value="BLR0577 PROTEIN"/>
    <property type="match status" value="1"/>
</dbReference>
<reference evidence="3 4" key="1">
    <citation type="submission" date="2020-11" db="EMBL/GenBank/DDBJ databases">
        <title>A novel isolate from a Black sea contaminated sediment with potential to produce alkanes: Plantactinospora alkalitolerans sp. nov.</title>
        <authorList>
            <person name="Carro L."/>
            <person name="Veyisoglu A."/>
            <person name="Guven K."/>
            <person name="Schumann P."/>
            <person name="Klenk H.-P."/>
            <person name="Sahin N."/>
        </authorList>
    </citation>
    <scope>NUCLEOTIDE SEQUENCE [LARGE SCALE GENOMIC DNA]</scope>
    <source>
        <strain evidence="3 4">S1510</strain>
    </source>
</reference>
<sequence length="531" mass="55542">MSTDVRPRAEPTGPGAQGPAASVGVRRLALVGGGPVAASVLAALADELPATGAPVPWEVILLDRNGETGGGEPHAAGTSAALLLNDRLAAIDSTGIGFAHWLATHRKRWVADLAADPEPLVAAWLADHADQLCQDRFDDLFLPRVLLGEFLRQRFAAARRRLAARGVPVRVLTGEVRTVRAAGDGWLLTVLDAPAPIAVDTALLGLGSPLPPPPPVADHPGFFSYSQAREVPTFRARLSRLLAAPDDGCRRVVVLGSAAAACEVLYLLEGTVASDVVVLSRSGRLPDGLPSGIAEPFTCRELSGLETVWAAGTEPPSSAELVEAVIRDVAAGRDRGYTIVDMLPALGAAFGSALPQLPPTQVRRFVETDSPRYRRAIRHTSTDYALAIRRLVAAGRLSLGRAAVTDVAPGPAGQLVVTAGDTRLPAVAVIDCRGFADVRTAAGPLLRDLLATGTVTANPSFRGLDVNERLEAAPGLFVLGPLLAGTSRGADQIWSLENVPRIHVLAKRVAGEIRTRLGVDAPGPSRGGLHR</sequence>
<feature type="region of interest" description="Disordered" evidence="1">
    <location>
        <begin position="1"/>
        <end position="20"/>
    </location>
</feature>
<evidence type="ECO:0000256" key="1">
    <source>
        <dbReference type="SAM" id="MobiDB-lite"/>
    </source>
</evidence>
<protein>
    <submittedName>
        <fullName evidence="3">FAD/NAD(P)-binding protein</fullName>
    </submittedName>
</protein>
<gene>
    <name evidence="3" type="ORF">I0C86_28170</name>
</gene>
<evidence type="ECO:0000259" key="2">
    <source>
        <dbReference type="Pfam" id="PF13454"/>
    </source>
</evidence>
<dbReference type="SUPFAM" id="SSF51905">
    <property type="entry name" value="FAD/NAD(P)-binding domain"/>
    <property type="match status" value="1"/>
</dbReference>
<dbReference type="InterPro" id="IPR038732">
    <property type="entry name" value="HpyO/CreE_NAD-binding"/>
</dbReference>
<accession>A0ABS0H3L3</accession>